<dbReference type="Gene3D" id="3.30.479.10">
    <property type="entry name" value="6-pyruvoyl tetrahydropterin synthase/QueD"/>
    <property type="match status" value="1"/>
</dbReference>
<evidence type="ECO:0000256" key="10">
    <source>
        <dbReference type="ARBA" id="ARBA00048807"/>
    </source>
</evidence>
<proteinExistence type="inferred from homology"/>
<evidence type="ECO:0000256" key="2">
    <source>
        <dbReference type="ARBA" id="ARBA00005061"/>
    </source>
</evidence>
<evidence type="ECO:0000256" key="4">
    <source>
        <dbReference type="ARBA" id="ARBA00012982"/>
    </source>
</evidence>
<evidence type="ECO:0000256" key="3">
    <source>
        <dbReference type="ARBA" id="ARBA00008900"/>
    </source>
</evidence>
<keyword evidence="12" id="KW-1185">Reference proteome</keyword>
<dbReference type="InterPro" id="IPR007115">
    <property type="entry name" value="6-PTP_synth/QueD"/>
</dbReference>
<dbReference type="GO" id="GO:0070497">
    <property type="term" value="F:6-carboxytetrahydropterin synthase activity"/>
    <property type="evidence" value="ECO:0007669"/>
    <property type="project" value="UniProtKB-EC"/>
</dbReference>
<dbReference type="EMBL" id="SMFV01000001">
    <property type="protein sequence ID" value="TCK06300.1"/>
    <property type="molecule type" value="Genomic_DNA"/>
</dbReference>
<organism evidence="11 12">
    <name type="scientific">Phorcysia thermohydrogeniphila</name>
    <dbReference type="NCBI Taxonomy" id="936138"/>
    <lineage>
        <taxon>Bacteria</taxon>
        <taxon>Pseudomonadati</taxon>
        <taxon>Aquificota</taxon>
        <taxon>Aquificia</taxon>
        <taxon>Desulfurobacteriales</taxon>
        <taxon>Desulfurobacteriaceae</taxon>
        <taxon>Phorcysia</taxon>
    </lineage>
</organism>
<evidence type="ECO:0000313" key="11">
    <source>
        <dbReference type="EMBL" id="TCK06300.1"/>
    </source>
</evidence>
<comment type="pathway">
    <text evidence="2">Purine metabolism; 7-cyano-7-deazaguanine biosynthesis.</text>
</comment>
<keyword evidence="8" id="KW-0456">Lyase</keyword>
<sequence>MFEISKTFEFSAAHSVFSQRLSKRWAKNAYPKCRRLPGHGHNYRLVVYLQSEKLDSSQMVTDFGHLRWLKDFIGECFDHKLILSFEDPAFYVLLEKLGLLKNETFSLPVEGAQVEAVAVKEDYRLEKFNFKEMELSKFSSYTFVSFRYLGETSTPEGDFYSRLIDGIAFFRGSPTSENLARFFYYFVNENIKPLGVKCSKVSIFETPSSCATFGEV</sequence>
<gene>
    <name evidence="11" type="ORF">CLV27_0101</name>
</gene>
<dbReference type="SUPFAM" id="SSF55620">
    <property type="entry name" value="Tetrahydrobiopterin biosynthesis enzymes-like"/>
    <property type="match status" value="1"/>
</dbReference>
<dbReference type="OrthoDB" id="9804698at2"/>
<dbReference type="PANTHER" id="PTHR12589">
    <property type="entry name" value="PYRUVOYL TETRAHYDROBIOPTERIN SYNTHASE"/>
    <property type="match status" value="1"/>
</dbReference>
<evidence type="ECO:0000256" key="8">
    <source>
        <dbReference type="ARBA" id="ARBA00023239"/>
    </source>
</evidence>
<evidence type="ECO:0000256" key="5">
    <source>
        <dbReference type="ARBA" id="ARBA00018141"/>
    </source>
</evidence>
<comment type="catalytic activity">
    <reaction evidence="10">
        <text>7,8-dihydroneopterin 3'-triphosphate + H2O = 6-carboxy-5,6,7,8-tetrahydropterin + triphosphate + acetaldehyde + 2 H(+)</text>
        <dbReference type="Rhea" id="RHEA:27966"/>
        <dbReference type="ChEBI" id="CHEBI:15343"/>
        <dbReference type="ChEBI" id="CHEBI:15377"/>
        <dbReference type="ChEBI" id="CHEBI:15378"/>
        <dbReference type="ChEBI" id="CHEBI:18036"/>
        <dbReference type="ChEBI" id="CHEBI:58462"/>
        <dbReference type="ChEBI" id="CHEBI:61032"/>
        <dbReference type="EC" id="4.1.2.50"/>
    </reaction>
</comment>
<evidence type="ECO:0000256" key="1">
    <source>
        <dbReference type="ARBA" id="ARBA00001947"/>
    </source>
</evidence>
<comment type="cofactor">
    <cofactor evidence="1">
        <name>Zn(2+)</name>
        <dbReference type="ChEBI" id="CHEBI:29105"/>
    </cofactor>
</comment>
<comment type="similarity">
    <text evidence="3">Belongs to the PTPS family. QueD subfamily.</text>
</comment>
<dbReference type="PANTHER" id="PTHR12589:SF7">
    <property type="entry name" value="6-PYRUVOYL TETRAHYDROBIOPTERIN SYNTHASE"/>
    <property type="match status" value="1"/>
</dbReference>
<evidence type="ECO:0000313" key="12">
    <source>
        <dbReference type="Proteomes" id="UP000295777"/>
    </source>
</evidence>
<dbReference type="RefSeq" id="WP_132524716.1">
    <property type="nucleotide sequence ID" value="NZ_SMFV01000001.1"/>
</dbReference>
<name>A0A4R1GH55_9BACT</name>
<comment type="caution">
    <text evidence="11">The sequence shown here is derived from an EMBL/GenBank/DDBJ whole genome shotgun (WGS) entry which is preliminary data.</text>
</comment>
<keyword evidence="7" id="KW-0862">Zinc</keyword>
<accession>A0A4R1GH55</accession>
<dbReference type="GO" id="GO:0046872">
    <property type="term" value="F:metal ion binding"/>
    <property type="evidence" value="ECO:0007669"/>
    <property type="project" value="UniProtKB-KW"/>
</dbReference>
<dbReference type="AlphaFoldDB" id="A0A4R1GH55"/>
<evidence type="ECO:0000256" key="9">
    <source>
        <dbReference type="ARBA" id="ARBA00031449"/>
    </source>
</evidence>
<keyword evidence="6" id="KW-0479">Metal-binding</keyword>
<dbReference type="InterPro" id="IPR038418">
    <property type="entry name" value="6-PTP_synth/QueD_sf"/>
</dbReference>
<dbReference type="Pfam" id="PF01242">
    <property type="entry name" value="PTPS"/>
    <property type="match status" value="1"/>
</dbReference>
<evidence type="ECO:0000256" key="6">
    <source>
        <dbReference type="ARBA" id="ARBA00022723"/>
    </source>
</evidence>
<evidence type="ECO:0000256" key="7">
    <source>
        <dbReference type="ARBA" id="ARBA00022833"/>
    </source>
</evidence>
<protein>
    <recommendedName>
        <fullName evidence="5">6-carboxy-5,6,7,8-tetrahydropterin synthase</fullName>
        <ecNumber evidence="4">4.1.2.50</ecNumber>
    </recommendedName>
    <alternativeName>
        <fullName evidence="9">Queuosine biosynthesis protein QueD</fullName>
    </alternativeName>
</protein>
<dbReference type="EC" id="4.1.2.50" evidence="4"/>
<dbReference type="Proteomes" id="UP000295777">
    <property type="component" value="Unassembled WGS sequence"/>
</dbReference>
<dbReference type="UniPathway" id="UPA00391"/>
<reference evidence="11 12" key="1">
    <citation type="submission" date="2019-03" db="EMBL/GenBank/DDBJ databases">
        <title>Genomic Encyclopedia of Archaeal and Bacterial Type Strains, Phase II (KMG-II): from individual species to whole genera.</title>
        <authorList>
            <person name="Goeker M."/>
        </authorList>
    </citation>
    <scope>NUCLEOTIDE SEQUENCE [LARGE SCALE GENOMIC DNA]</scope>
    <source>
        <strain evidence="11 12">DSM 24425</strain>
    </source>
</reference>